<evidence type="ECO:0000313" key="1">
    <source>
        <dbReference type="EMBL" id="KAL0929529.1"/>
    </source>
</evidence>
<name>A0ACC3YCE8_COLTU</name>
<organism evidence="1 2">
    <name type="scientific">Colletotrichum truncatum</name>
    <name type="common">Anthracnose fungus</name>
    <name type="synonym">Colletotrichum capsici</name>
    <dbReference type="NCBI Taxonomy" id="5467"/>
    <lineage>
        <taxon>Eukaryota</taxon>
        <taxon>Fungi</taxon>
        <taxon>Dikarya</taxon>
        <taxon>Ascomycota</taxon>
        <taxon>Pezizomycotina</taxon>
        <taxon>Sordariomycetes</taxon>
        <taxon>Hypocreomycetidae</taxon>
        <taxon>Glomerellales</taxon>
        <taxon>Glomerellaceae</taxon>
        <taxon>Colletotrichum</taxon>
        <taxon>Colletotrichum truncatum species complex</taxon>
    </lineage>
</organism>
<sequence>MVTLTSNLTIQQEPILAGNYSTDRSGASIDNSGKAQERFVLITALLNLIDPVRGEPTAHSLDRHPHDDSWKPTHHQKKFLDSFALISSTSRKGSDTASAACLEQGNPGGTILRLARNMGVPNTLIDQLHDILEDLIVVSKRERKPQEMEPVILRKVTALVEDKIRGLLEKICSSEVHAIIGDVITKLKQLPADDAEAESFRLWVGNLSLLAASDAGLDLEHLIIYVKWASRGRWTYSEQLEEAFGSEDGSLPLWLKHVYKLGRYYAATKAMLKLAVKQPGVFTGIHIKAVEAPRQENFALGNRREPLLMVLRNITKTDPIELREKLGQIWLTSDPENKFLRACTLKLTVHAEMQLLNFYDRNPNLTPRLLFMGTSKKSCYLCHEFILRHPLSIGVSACHQKVYPSWAPAPCRSAVRKKQKVLLWNLSKHLEETAARDLETRFGIRRLPTMDSTAGPSLTTTGTLSTGFWTQKSVMSASTAEDQDIGTLGRMNDCCPP</sequence>
<dbReference type="Proteomes" id="UP000805649">
    <property type="component" value="Unassembled WGS sequence"/>
</dbReference>
<proteinExistence type="predicted"/>
<keyword evidence="2" id="KW-1185">Reference proteome</keyword>
<accession>A0ACC3YCE8</accession>
<reference evidence="1 2" key="1">
    <citation type="journal article" date="2020" name="Phytopathology">
        <title>Genome Sequence Resources of Colletotrichum truncatum, C. plurivorum, C. musicola, and C. sojae: Four Species Pathogenic to Soybean (Glycine max).</title>
        <authorList>
            <person name="Rogerio F."/>
            <person name="Boufleur T.R."/>
            <person name="Ciampi-Guillardi M."/>
            <person name="Sukno S.A."/>
            <person name="Thon M.R."/>
            <person name="Massola Junior N.S."/>
            <person name="Baroncelli R."/>
        </authorList>
    </citation>
    <scope>NUCLEOTIDE SEQUENCE [LARGE SCALE GENOMIC DNA]</scope>
    <source>
        <strain evidence="1 2">CMES1059</strain>
    </source>
</reference>
<comment type="caution">
    <text evidence="1">The sequence shown here is derived from an EMBL/GenBank/DDBJ whole genome shotgun (WGS) entry which is preliminary data.</text>
</comment>
<dbReference type="EMBL" id="VUJX02000016">
    <property type="protein sequence ID" value="KAL0929529.1"/>
    <property type="molecule type" value="Genomic_DNA"/>
</dbReference>
<evidence type="ECO:0000313" key="2">
    <source>
        <dbReference type="Proteomes" id="UP000805649"/>
    </source>
</evidence>
<protein>
    <submittedName>
        <fullName evidence="1">Uncharacterized protein</fullName>
    </submittedName>
</protein>
<gene>
    <name evidence="1" type="ORF">CTRU02_215428</name>
</gene>